<evidence type="ECO:0000259" key="2">
    <source>
        <dbReference type="Pfam" id="PF05347"/>
    </source>
</evidence>
<dbReference type="STRING" id="554065.E1Z3Q1"/>
<keyword evidence="4" id="KW-1185">Reference proteome</keyword>
<dbReference type="InterPro" id="IPR008011">
    <property type="entry name" value="Complex1_LYR_dom"/>
</dbReference>
<dbReference type="OrthoDB" id="513812at2759"/>
<comment type="similarity">
    <text evidence="1">Belongs to the complex I LYR family.</text>
</comment>
<feature type="domain" description="Complex 1 LYR protein" evidence="2">
    <location>
        <begin position="7"/>
        <end position="43"/>
    </location>
</feature>
<evidence type="ECO:0000313" key="4">
    <source>
        <dbReference type="Proteomes" id="UP000008141"/>
    </source>
</evidence>
<name>E1Z3Q1_CHLVA</name>
<protein>
    <recommendedName>
        <fullName evidence="2">Complex 1 LYR protein domain-containing protein</fullName>
    </recommendedName>
</protein>
<dbReference type="CDD" id="cd20261">
    <property type="entry name" value="Complex1_LYR_LYRM1"/>
    <property type="match status" value="1"/>
</dbReference>
<dbReference type="GeneID" id="17358490"/>
<dbReference type="InterPro" id="IPR045294">
    <property type="entry name" value="Complex1_LYR_LYRM1"/>
</dbReference>
<dbReference type="PANTHER" id="PTHR14273:SF0">
    <property type="entry name" value="LYR MOTIF-CONTAINING PROTEIN 1"/>
    <property type="match status" value="1"/>
</dbReference>
<dbReference type="PANTHER" id="PTHR14273">
    <property type="entry name" value="LYR MOTIF-CONTAINING PROTEIN 1"/>
    <property type="match status" value="1"/>
</dbReference>
<evidence type="ECO:0000313" key="3">
    <source>
        <dbReference type="EMBL" id="EFN59519.1"/>
    </source>
</evidence>
<dbReference type="GO" id="GO:0005739">
    <property type="term" value="C:mitochondrion"/>
    <property type="evidence" value="ECO:0007669"/>
    <property type="project" value="TreeGrafter"/>
</dbReference>
<dbReference type="RefSeq" id="XP_005851621.1">
    <property type="nucleotide sequence ID" value="XM_005851559.1"/>
</dbReference>
<dbReference type="AlphaFoldDB" id="E1Z3Q1"/>
<proteinExistence type="inferred from homology"/>
<dbReference type="Pfam" id="PF05347">
    <property type="entry name" value="Complex1_LYR"/>
    <property type="match status" value="1"/>
</dbReference>
<reference evidence="3 4" key="1">
    <citation type="journal article" date="2010" name="Plant Cell">
        <title>The Chlorella variabilis NC64A genome reveals adaptation to photosymbiosis, coevolution with viruses, and cryptic sex.</title>
        <authorList>
            <person name="Blanc G."/>
            <person name="Duncan G."/>
            <person name="Agarkova I."/>
            <person name="Borodovsky M."/>
            <person name="Gurnon J."/>
            <person name="Kuo A."/>
            <person name="Lindquist E."/>
            <person name="Lucas S."/>
            <person name="Pangilinan J."/>
            <person name="Polle J."/>
            <person name="Salamov A."/>
            <person name="Terry A."/>
            <person name="Yamada T."/>
            <person name="Dunigan D.D."/>
            <person name="Grigoriev I.V."/>
            <person name="Claverie J.M."/>
            <person name="Van Etten J.L."/>
        </authorList>
    </citation>
    <scope>NUCLEOTIDE SEQUENCE [LARGE SCALE GENOMIC DNA]</scope>
    <source>
        <strain evidence="3 4">NC64A</strain>
    </source>
</reference>
<dbReference type="EMBL" id="GL433836">
    <property type="protein sequence ID" value="EFN59519.1"/>
    <property type="molecule type" value="Genomic_DNA"/>
</dbReference>
<accession>E1Z3Q1</accession>
<dbReference type="KEGG" id="cvr:CHLNCDRAFT_138167"/>
<dbReference type="Proteomes" id="UP000008141">
    <property type="component" value="Unassembled WGS sequence"/>
</dbReference>
<gene>
    <name evidence="3" type="ORF">CHLNCDRAFT_138167</name>
</gene>
<dbReference type="InParanoid" id="E1Z3Q1"/>
<organism evidence="4">
    <name type="scientific">Chlorella variabilis</name>
    <name type="common">Green alga</name>
    <dbReference type="NCBI Taxonomy" id="554065"/>
    <lineage>
        <taxon>Eukaryota</taxon>
        <taxon>Viridiplantae</taxon>
        <taxon>Chlorophyta</taxon>
        <taxon>core chlorophytes</taxon>
        <taxon>Trebouxiophyceae</taxon>
        <taxon>Chlorellales</taxon>
        <taxon>Chlorellaceae</taxon>
        <taxon>Chlorella clade</taxon>
        <taxon>Chlorella</taxon>
    </lineage>
</organism>
<sequence length="114" mass="12920">MQYADVEADYIRQEASQQFHAHQRDTDPQDIAKLTEEGENRLAIGLHYGIAYPRLHHADQFAKVPYVQAPKLDTADEPEAVASGIKDKDVAARLAAAARRRRERLAQQRQQQEG</sequence>
<evidence type="ECO:0000256" key="1">
    <source>
        <dbReference type="ARBA" id="ARBA00009508"/>
    </source>
</evidence>
<dbReference type="InterPro" id="IPR040330">
    <property type="entry name" value="LYRM1"/>
</dbReference>